<protein>
    <submittedName>
        <fullName evidence="2">Uncharacterized protein</fullName>
    </submittedName>
</protein>
<dbReference type="RefSeq" id="WP_345454715.1">
    <property type="nucleotide sequence ID" value="NZ_BAABRV010000005.1"/>
</dbReference>
<dbReference type="Proteomes" id="UP001404956">
    <property type="component" value="Unassembled WGS sequence"/>
</dbReference>
<keyword evidence="3" id="KW-1185">Reference proteome</keyword>
<dbReference type="EMBL" id="BAABRV010000005">
    <property type="protein sequence ID" value="GAA5533891.1"/>
    <property type="molecule type" value="Genomic_DNA"/>
</dbReference>
<feature type="region of interest" description="Disordered" evidence="1">
    <location>
        <begin position="1"/>
        <end position="24"/>
    </location>
</feature>
<evidence type="ECO:0000313" key="3">
    <source>
        <dbReference type="Proteomes" id="UP001404956"/>
    </source>
</evidence>
<proteinExistence type="predicted"/>
<comment type="caution">
    <text evidence="2">The sequence shown here is derived from an EMBL/GenBank/DDBJ whole genome shotgun (WGS) entry which is preliminary data.</text>
</comment>
<organism evidence="2 3">
    <name type="scientific">Deinococcus aluminii</name>
    <dbReference type="NCBI Taxonomy" id="1656885"/>
    <lineage>
        <taxon>Bacteria</taxon>
        <taxon>Thermotogati</taxon>
        <taxon>Deinococcota</taxon>
        <taxon>Deinococci</taxon>
        <taxon>Deinococcales</taxon>
        <taxon>Deinococcaceae</taxon>
        <taxon>Deinococcus</taxon>
    </lineage>
</organism>
<accession>A0ABP9XH81</accession>
<name>A0ABP9XH81_9DEIO</name>
<evidence type="ECO:0000313" key="2">
    <source>
        <dbReference type="EMBL" id="GAA5533891.1"/>
    </source>
</evidence>
<sequence>MPRQELPVTAPRHPHRTAQHEEGQEELRAQIEEALKVIRLAEYLGPRPAKPRVRVHLN</sequence>
<gene>
    <name evidence="2" type="ORF">Dalu01_02299</name>
</gene>
<reference evidence="2 3" key="1">
    <citation type="submission" date="2024-02" db="EMBL/GenBank/DDBJ databases">
        <title>Deinococcus aluminii NBRC 112889.</title>
        <authorList>
            <person name="Ichikawa N."/>
            <person name="Katano-Makiyama Y."/>
            <person name="Hidaka K."/>
        </authorList>
    </citation>
    <scope>NUCLEOTIDE SEQUENCE [LARGE SCALE GENOMIC DNA]</scope>
    <source>
        <strain evidence="2 3">NBRC 112889</strain>
    </source>
</reference>
<evidence type="ECO:0000256" key="1">
    <source>
        <dbReference type="SAM" id="MobiDB-lite"/>
    </source>
</evidence>